<dbReference type="Proteomes" id="UP000472676">
    <property type="component" value="Unassembled WGS sequence"/>
</dbReference>
<name>A0A6M2BUC3_9GAMM</name>
<keyword evidence="1" id="KW-0812">Transmembrane</keyword>
<dbReference type="NCBIfam" id="TIGR02523">
    <property type="entry name" value="type_IV_pilV"/>
    <property type="match status" value="1"/>
</dbReference>
<protein>
    <submittedName>
        <fullName evidence="2">Type IV pilus modification protein PilV</fullName>
    </submittedName>
</protein>
<keyword evidence="1" id="KW-0472">Membrane</keyword>
<dbReference type="RefSeq" id="WP_166259459.1">
    <property type="nucleotide sequence ID" value="NZ_JAAMOW010000008.1"/>
</dbReference>
<dbReference type="InterPro" id="IPR013362">
    <property type="entry name" value="Pilus_4_PilV"/>
</dbReference>
<keyword evidence="1" id="KW-1133">Transmembrane helix</keyword>
<dbReference type="Pfam" id="PF07963">
    <property type="entry name" value="N_methyl"/>
    <property type="match status" value="1"/>
</dbReference>
<gene>
    <name evidence="2" type="primary">pilV</name>
    <name evidence="2" type="ORF">G7Y85_16030</name>
</gene>
<dbReference type="AlphaFoldDB" id="A0A6M2BUC3"/>
<comment type="caution">
    <text evidence="2">The sequence shown here is derived from an EMBL/GenBank/DDBJ whole genome shotgun (WGS) entry which is preliminary data.</text>
</comment>
<reference evidence="2 3" key="1">
    <citation type="journal article" date="2014" name="Int. J. Syst. Evol. Microbiol.">
        <title>Solimonas terrae sp. nov., isolated from soil.</title>
        <authorList>
            <person name="Kim S.J."/>
            <person name="Moon J.Y."/>
            <person name="Weon H.Y."/>
            <person name="Ahn J.H."/>
            <person name="Chen W.M."/>
            <person name="Kwon S.W."/>
        </authorList>
    </citation>
    <scope>NUCLEOTIDE SEQUENCE [LARGE SCALE GENOMIC DNA]</scope>
    <source>
        <strain evidence="2 3">KIS83-12</strain>
    </source>
</reference>
<evidence type="ECO:0000256" key="1">
    <source>
        <dbReference type="SAM" id="Phobius"/>
    </source>
</evidence>
<evidence type="ECO:0000313" key="2">
    <source>
        <dbReference type="EMBL" id="NGY06282.1"/>
    </source>
</evidence>
<dbReference type="InterPro" id="IPR012902">
    <property type="entry name" value="N_methyl_site"/>
</dbReference>
<proteinExistence type="predicted"/>
<keyword evidence="3" id="KW-1185">Reference proteome</keyword>
<dbReference type="NCBIfam" id="TIGR02532">
    <property type="entry name" value="IV_pilin_GFxxxE"/>
    <property type="match status" value="1"/>
</dbReference>
<accession>A0A6M2BUC3</accession>
<evidence type="ECO:0000313" key="3">
    <source>
        <dbReference type="Proteomes" id="UP000472676"/>
    </source>
</evidence>
<feature type="transmembrane region" description="Helical" evidence="1">
    <location>
        <begin position="12"/>
        <end position="35"/>
    </location>
</feature>
<dbReference type="EMBL" id="JAAMOW010000008">
    <property type="protein sequence ID" value="NGY06282.1"/>
    <property type="molecule type" value="Genomic_DNA"/>
</dbReference>
<organism evidence="2 3">
    <name type="scientific">Solimonas terrae</name>
    <dbReference type="NCBI Taxonomy" id="1396819"/>
    <lineage>
        <taxon>Bacteria</taxon>
        <taxon>Pseudomonadati</taxon>
        <taxon>Pseudomonadota</taxon>
        <taxon>Gammaproteobacteria</taxon>
        <taxon>Nevskiales</taxon>
        <taxon>Nevskiaceae</taxon>
        <taxon>Solimonas</taxon>
    </lineage>
</organism>
<sequence>MPRRAAAHRQRGVGLVEILVAVLILSIGLLGIALVQTRALSQNNSSMARSMAVVASYSILDAIRGDRANALTGSYNQTVTGSATGSGCPDLSSLANRQLNAWCVELGKTLGAVTAPTGRVSCSTAGICTVTITFDDSRVGAGGNSAQTVVTKAML</sequence>